<keyword evidence="2" id="KW-1185">Reference proteome</keyword>
<accession>A0ACA9K4J6</accession>
<dbReference type="Proteomes" id="UP000789366">
    <property type="component" value="Unassembled WGS sequence"/>
</dbReference>
<organism evidence="1 2">
    <name type="scientific">Cetraspora pellucida</name>
    <dbReference type="NCBI Taxonomy" id="1433469"/>
    <lineage>
        <taxon>Eukaryota</taxon>
        <taxon>Fungi</taxon>
        <taxon>Fungi incertae sedis</taxon>
        <taxon>Mucoromycota</taxon>
        <taxon>Glomeromycotina</taxon>
        <taxon>Glomeromycetes</taxon>
        <taxon>Diversisporales</taxon>
        <taxon>Gigasporaceae</taxon>
        <taxon>Cetraspora</taxon>
    </lineage>
</organism>
<evidence type="ECO:0000313" key="1">
    <source>
        <dbReference type="EMBL" id="CAG8449191.1"/>
    </source>
</evidence>
<gene>
    <name evidence="1" type="ORF">SPELUC_LOCUS695</name>
</gene>
<feature type="non-terminal residue" evidence="1">
    <location>
        <position position="1"/>
    </location>
</feature>
<sequence length="40" mass="4369">GHFLVGLIISSTVENARSCEILVDCKEKKSATKSAKVGYW</sequence>
<name>A0ACA9K4J6_9GLOM</name>
<comment type="caution">
    <text evidence="1">The sequence shown here is derived from an EMBL/GenBank/DDBJ whole genome shotgun (WGS) entry which is preliminary data.</text>
</comment>
<proteinExistence type="predicted"/>
<evidence type="ECO:0000313" key="2">
    <source>
        <dbReference type="Proteomes" id="UP000789366"/>
    </source>
</evidence>
<dbReference type="EMBL" id="CAJVPW010000291">
    <property type="protein sequence ID" value="CAG8449191.1"/>
    <property type="molecule type" value="Genomic_DNA"/>
</dbReference>
<protein>
    <submittedName>
        <fullName evidence="1">9060_t:CDS:1</fullName>
    </submittedName>
</protein>
<reference evidence="1" key="1">
    <citation type="submission" date="2021-06" db="EMBL/GenBank/DDBJ databases">
        <authorList>
            <person name="Kallberg Y."/>
            <person name="Tangrot J."/>
            <person name="Rosling A."/>
        </authorList>
    </citation>
    <scope>NUCLEOTIDE SEQUENCE</scope>
    <source>
        <strain evidence="1">28 12/20/2015</strain>
    </source>
</reference>